<sequence length="226" mass="26215">MIKAIAIDDEILALKIIETFASKMDGISLEKTFHKQSDAEKYLRKFPVDLIFLDIQMPNKNGLDFYKDLSQDIKVIFTTAFSEYAVDAFDVNAIDYLVKPFSFDRFQKAVEKLSLKSSNELQPQHLLIRADYKLHKIEFEDIILIEGLDDYIQIHLKNAPKITARSSMKNILVKLPEKDFIRVHRSYILPVKAIKGIVNKNIHLEDFIIPVGETYKDDLKKIIGYY</sequence>
<dbReference type="InterPro" id="IPR046947">
    <property type="entry name" value="LytR-like"/>
</dbReference>
<dbReference type="eggNOG" id="COG3279">
    <property type="taxonomic scope" value="Bacteria"/>
</dbReference>
<reference evidence="4 5" key="1">
    <citation type="submission" date="2014-07" db="EMBL/GenBank/DDBJ databases">
        <title>Epilithonimonas lactis LMG 22401 Genome.</title>
        <authorList>
            <person name="Pipes S.E."/>
            <person name="Stropko S.J."/>
        </authorList>
    </citation>
    <scope>NUCLEOTIDE SEQUENCE [LARGE SCALE GENOMIC DNA]</scope>
    <source>
        <strain evidence="4 5">LMG 24401</strain>
    </source>
</reference>
<evidence type="ECO:0000259" key="3">
    <source>
        <dbReference type="PROSITE" id="PS50930"/>
    </source>
</evidence>
<dbReference type="SUPFAM" id="SSF52172">
    <property type="entry name" value="CheY-like"/>
    <property type="match status" value="1"/>
</dbReference>
<dbReference type="PROSITE" id="PS50930">
    <property type="entry name" value="HTH_LYTTR"/>
    <property type="match status" value="1"/>
</dbReference>
<evidence type="ECO:0000313" key="4">
    <source>
        <dbReference type="EMBL" id="KFC21183.1"/>
    </source>
</evidence>
<organism evidence="4 5">
    <name type="scientific">Epilithonimonas lactis</name>
    <dbReference type="NCBI Taxonomy" id="421072"/>
    <lineage>
        <taxon>Bacteria</taxon>
        <taxon>Pseudomonadati</taxon>
        <taxon>Bacteroidota</taxon>
        <taxon>Flavobacteriia</taxon>
        <taxon>Flavobacteriales</taxon>
        <taxon>Weeksellaceae</taxon>
        <taxon>Chryseobacterium group</taxon>
        <taxon>Epilithonimonas</taxon>
    </lineage>
</organism>
<proteinExistence type="predicted"/>
<dbReference type="SMART" id="SM00448">
    <property type="entry name" value="REC"/>
    <property type="match status" value="1"/>
</dbReference>
<dbReference type="AlphaFoldDB" id="A0A085BFD8"/>
<dbReference type="PROSITE" id="PS50110">
    <property type="entry name" value="RESPONSE_REGULATORY"/>
    <property type="match status" value="1"/>
</dbReference>
<dbReference type="Pfam" id="PF00072">
    <property type="entry name" value="Response_reg"/>
    <property type="match status" value="1"/>
</dbReference>
<dbReference type="SMART" id="SM00850">
    <property type="entry name" value="LytTR"/>
    <property type="match status" value="1"/>
</dbReference>
<keyword evidence="1" id="KW-0597">Phosphoprotein</keyword>
<dbReference type="OrthoDB" id="2168082at2"/>
<name>A0A085BFD8_9FLAO</name>
<dbReference type="InterPro" id="IPR007492">
    <property type="entry name" value="LytTR_DNA-bd_dom"/>
</dbReference>
<protein>
    <submittedName>
        <fullName evidence="4">LytTR family transcriptional regulator</fullName>
    </submittedName>
</protein>
<dbReference type="GO" id="GO:0003677">
    <property type="term" value="F:DNA binding"/>
    <property type="evidence" value="ECO:0007669"/>
    <property type="project" value="InterPro"/>
</dbReference>
<dbReference type="InterPro" id="IPR001789">
    <property type="entry name" value="Sig_transdc_resp-reg_receiver"/>
</dbReference>
<dbReference type="EMBL" id="JPLY01000004">
    <property type="protein sequence ID" value="KFC21183.1"/>
    <property type="molecule type" value="Genomic_DNA"/>
</dbReference>
<dbReference type="RefSeq" id="WP_034976945.1">
    <property type="nucleotide sequence ID" value="NZ_FOFI01000001.1"/>
</dbReference>
<dbReference type="Gene3D" id="3.40.50.2300">
    <property type="match status" value="1"/>
</dbReference>
<evidence type="ECO:0000259" key="2">
    <source>
        <dbReference type="PROSITE" id="PS50110"/>
    </source>
</evidence>
<comment type="caution">
    <text evidence="4">The sequence shown here is derived from an EMBL/GenBank/DDBJ whole genome shotgun (WGS) entry which is preliminary data.</text>
</comment>
<feature type="domain" description="HTH LytTR-type" evidence="3">
    <location>
        <begin position="126"/>
        <end position="225"/>
    </location>
</feature>
<feature type="modified residue" description="4-aspartylphosphate" evidence="1">
    <location>
        <position position="54"/>
    </location>
</feature>
<accession>A0A085BFD8</accession>
<dbReference type="InterPro" id="IPR011006">
    <property type="entry name" value="CheY-like_superfamily"/>
</dbReference>
<dbReference type="Gene3D" id="2.40.50.1020">
    <property type="entry name" value="LytTr DNA-binding domain"/>
    <property type="match status" value="1"/>
</dbReference>
<dbReference type="Proteomes" id="UP000028623">
    <property type="component" value="Unassembled WGS sequence"/>
</dbReference>
<dbReference type="Pfam" id="PF04397">
    <property type="entry name" value="LytTR"/>
    <property type="match status" value="1"/>
</dbReference>
<dbReference type="GO" id="GO:0000156">
    <property type="term" value="F:phosphorelay response regulator activity"/>
    <property type="evidence" value="ECO:0007669"/>
    <property type="project" value="InterPro"/>
</dbReference>
<dbReference type="PANTHER" id="PTHR37299:SF1">
    <property type="entry name" value="STAGE 0 SPORULATION PROTEIN A HOMOLOG"/>
    <property type="match status" value="1"/>
</dbReference>
<keyword evidence="5" id="KW-1185">Reference proteome</keyword>
<evidence type="ECO:0000256" key="1">
    <source>
        <dbReference type="PROSITE-ProRule" id="PRU00169"/>
    </source>
</evidence>
<dbReference type="PANTHER" id="PTHR37299">
    <property type="entry name" value="TRANSCRIPTIONAL REGULATOR-RELATED"/>
    <property type="match status" value="1"/>
</dbReference>
<dbReference type="STRING" id="421072.SAMN04488097_0564"/>
<gene>
    <name evidence="4" type="ORF">IO89_13325</name>
</gene>
<feature type="domain" description="Response regulatory" evidence="2">
    <location>
        <begin position="3"/>
        <end position="114"/>
    </location>
</feature>
<evidence type="ECO:0000313" key="5">
    <source>
        <dbReference type="Proteomes" id="UP000028623"/>
    </source>
</evidence>